<dbReference type="InterPro" id="IPR043472">
    <property type="entry name" value="Macro_dom-like"/>
</dbReference>
<dbReference type="Gene3D" id="3.40.220.10">
    <property type="entry name" value="Leucine Aminopeptidase, subunit E, domain 1"/>
    <property type="match status" value="1"/>
</dbReference>
<dbReference type="CDD" id="cd02908">
    <property type="entry name" value="Macro_OAADPr_deacetylase"/>
    <property type="match status" value="1"/>
</dbReference>
<keyword evidence="3" id="KW-1185">Reference proteome</keyword>
<dbReference type="SUPFAM" id="SSF52949">
    <property type="entry name" value="Macro domain-like"/>
    <property type="match status" value="1"/>
</dbReference>
<reference evidence="2 3" key="1">
    <citation type="submission" date="2020-08" db="EMBL/GenBank/DDBJ databases">
        <title>Genomic Encyclopedia of Type Strains, Phase IV (KMG-IV): sequencing the most valuable type-strain genomes for metagenomic binning, comparative biology and taxonomic classification.</title>
        <authorList>
            <person name="Goeker M."/>
        </authorList>
    </citation>
    <scope>NUCLEOTIDE SEQUENCE [LARGE SCALE GENOMIC DNA]</scope>
    <source>
        <strain evidence="2 3">DSM 25895</strain>
    </source>
</reference>
<dbReference type="PANTHER" id="PTHR11106">
    <property type="entry name" value="GANGLIOSIDE INDUCED DIFFERENTIATION ASSOCIATED PROTEIN 2-RELATED"/>
    <property type="match status" value="1"/>
</dbReference>
<protein>
    <submittedName>
        <fullName evidence="2">O-acetyl-ADP-ribose deacetylase (Regulator of RNase III)</fullName>
    </submittedName>
</protein>
<dbReference type="PANTHER" id="PTHR11106:SF27">
    <property type="entry name" value="MACRO DOMAIN-CONTAINING PROTEIN"/>
    <property type="match status" value="1"/>
</dbReference>
<dbReference type="GO" id="GO:0061463">
    <property type="term" value="F:O-acetyl-ADP-ribose deacetylase activity"/>
    <property type="evidence" value="ECO:0007669"/>
    <property type="project" value="TreeGrafter"/>
</dbReference>
<dbReference type="RefSeq" id="WP_184484360.1">
    <property type="nucleotide sequence ID" value="NZ_JAAEDJ010000020.1"/>
</dbReference>
<dbReference type="InterPro" id="IPR002589">
    <property type="entry name" value="Macro_dom"/>
</dbReference>
<proteinExistence type="predicted"/>
<comment type="caution">
    <text evidence="2">The sequence shown here is derived from an EMBL/GenBank/DDBJ whole genome shotgun (WGS) entry which is preliminary data.</text>
</comment>
<dbReference type="Pfam" id="PF01661">
    <property type="entry name" value="Macro"/>
    <property type="match status" value="1"/>
</dbReference>
<dbReference type="PROSITE" id="PS51154">
    <property type="entry name" value="MACRO"/>
    <property type="match status" value="1"/>
</dbReference>
<evidence type="ECO:0000259" key="1">
    <source>
        <dbReference type="PROSITE" id="PS51154"/>
    </source>
</evidence>
<name>A0A840XN46_9PROT</name>
<evidence type="ECO:0000313" key="2">
    <source>
        <dbReference type="EMBL" id="MBB5690005.1"/>
    </source>
</evidence>
<dbReference type="SMART" id="SM00506">
    <property type="entry name" value="A1pp"/>
    <property type="match status" value="1"/>
</dbReference>
<evidence type="ECO:0000313" key="3">
    <source>
        <dbReference type="Proteomes" id="UP000562254"/>
    </source>
</evidence>
<dbReference type="AlphaFoldDB" id="A0A840XN46"/>
<gene>
    <name evidence="2" type="ORF">FHS88_002131</name>
</gene>
<dbReference type="NCBIfam" id="NF001664">
    <property type="entry name" value="PRK00431.1-6"/>
    <property type="match status" value="1"/>
</dbReference>
<feature type="domain" description="Macro" evidence="1">
    <location>
        <begin position="1"/>
        <end position="167"/>
    </location>
</feature>
<dbReference type="Proteomes" id="UP000562254">
    <property type="component" value="Unassembled WGS sequence"/>
</dbReference>
<dbReference type="EMBL" id="JACIJE010000005">
    <property type="protein sequence ID" value="MBB5690005.1"/>
    <property type="molecule type" value="Genomic_DNA"/>
</dbReference>
<sequence>MPMRAIRADITALDVDAIVNAANGALAMGGGVCGAIFRAAGAERLAEACAPLAPCPTGEARITPGFRLRARHVIHAVGPVWRGGTQGEAALLASCYRESLRLLHEAGGRSIAFPAISTGIFGYPPEEAARIAVATVRAEGAARGDPDVTFACFDQRMLALYEKELGA</sequence>
<accession>A0A840XN46</accession>
<organism evidence="2 3">
    <name type="scientific">Neoroseomonas alkaliterrae</name>
    <dbReference type="NCBI Taxonomy" id="1452450"/>
    <lineage>
        <taxon>Bacteria</taxon>
        <taxon>Pseudomonadati</taxon>
        <taxon>Pseudomonadota</taxon>
        <taxon>Alphaproteobacteria</taxon>
        <taxon>Acetobacterales</taxon>
        <taxon>Acetobacteraceae</taxon>
        <taxon>Neoroseomonas</taxon>
    </lineage>
</organism>